<name>A0A9Q1FPF4_SYNKA</name>
<dbReference type="AlphaFoldDB" id="A0A9Q1FPF4"/>
<evidence type="ECO:0000256" key="10">
    <source>
        <dbReference type="ARBA" id="ARBA00046435"/>
    </source>
</evidence>
<evidence type="ECO:0000313" key="13">
    <source>
        <dbReference type="EMBL" id="KAJ8363466.1"/>
    </source>
</evidence>
<dbReference type="GO" id="GO:0015630">
    <property type="term" value="C:microtubule cytoskeleton"/>
    <property type="evidence" value="ECO:0007669"/>
    <property type="project" value="UniProtKB-UniRule"/>
</dbReference>
<dbReference type="EMBL" id="JAINUF010000004">
    <property type="protein sequence ID" value="KAJ8363466.1"/>
    <property type="molecule type" value="Genomic_DNA"/>
</dbReference>
<evidence type="ECO:0000256" key="8">
    <source>
        <dbReference type="ARBA" id="ARBA00023273"/>
    </source>
</evidence>
<keyword evidence="4 11" id="KW-0282">Flagellum</keyword>
<evidence type="ECO:0000256" key="7">
    <source>
        <dbReference type="ARBA" id="ARBA00023212"/>
    </source>
</evidence>
<dbReference type="GO" id="GO:0005930">
    <property type="term" value="C:axoneme"/>
    <property type="evidence" value="ECO:0007669"/>
    <property type="project" value="UniProtKB-SubCell"/>
</dbReference>
<dbReference type="Proteomes" id="UP001152622">
    <property type="component" value="Chromosome 4"/>
</dbReference>
<protein>
    <recommendedName>
        <fullName evidence="11">Tektin</fullName>
    </recommendedName>
</protein>
<keyword evidence="6 11" id="KW-0969">Cilium</keyword>
<proteinExistence type="inferred from homology"/>
<evidence type="ECO:0000256" key="5">
    <source>
        <dbReference type="ARBA" id="ARBA00023054"/>
    </source>
</evidence>
<evidence type="ECO:0000256" key="4">
    <source>
        <dbReference type="ARBA" id="ARBA00022846"/>
    </source>
</evidence>
<dbReference type="PRINTS" id="PR00511">
    <property type="entry name" value="TEKTIN"/>
</dbReference>
<reference evidence="13" key="1">
    <citation type="journal article" date="2023" name="Science">
        <title>Genome structures resolve the early diversification of teleost fishes.</title>
        <authorList>
            <person name="Parey E."/>
            <person name="Louis A."/>
            <person name="Montfort J."/>
            <person name="Bouchez O."/>
            <person name="Roques C."/>
            <person name="Iampietro C."/>
            <person name="Lluch J."/>
            <person name="Castinel A."/>
            <person name="Donnadieu C."/>
            <person name="Desvignes T."/>
            <person name="Floi Bucao C."/>
            <person name="Jouanno E."/>
            <person name="Wen M."/>
            <person name="Mejri S."/>
            <person name="Dirks R."/>
            <person name="Jansen H."/>
            <person name="Henkel C."/>
            <person name="Chen W.J."/>
            <person name="Zahm M."/>
            <person name="Cabau C."/>
            <person name="Klopp C."/>
            <person name="Thompson A.W."/>
            <person name="Robinson-Rechavi M."/>
            <person name="Braasch I."/>
            <person name="Lecointre G."/>
            <person name="Bobe J."/>
            <person name="Postlethwait J.H."/>
            <person name="Berthelot C."/>
            <person name="Roest Crollius H."/>
            <person name="Guiguen Y."/>
        </authorList>
    </citation>
    <scope>NUCLEOTIDE SEQUENCE</scope>
    <source>
        <strain evidence="13">WJC10195</strain>
    </source>
</reference>
<evidence type="ECO:0000256" key="11">
    <source>
        <dbReference type="RuleBase" id="RU367040"/>
    </source>
</evidence>
<evidence type="ECO:0000256" key="2">
    <source>
        <dbReference type="ARBA" id="ARBA00007209"/>
    </source>
</evidence>
<evidence type="ECO:0000256" key="9">
    <source>
        <dbReference type="ARBA" id="ARBA00045224"/>
    </source>
</evidence>
<accession>A0A9Q1FPF4</accession>
<keyword evidence="8 11" id="KW-0966">Cell projection</keyword>
<comment type="caution">
    <text evidence="13">The sequence shown here is derived from an EMBL/GenBank/DDBJ whole genome shotgun (WGS) entry which is preliminary data.</text>
</comment>
<dbReference type="Pfam" id="PF03148">
    <property type="entry name" value="Tektin"/>
    <property type="match status" value="1"/>
</dbReference>
<comment type="similarity">
    <text evidence="2 11">Belongs to the tektin family.</text>
</comment>
<evidence type="ECO:0000256" key="3">
    <source>
        <dbReference type="ARBA" id="ARBA00022490"/>
    </source>
</evidence>
<dbReference type="OrthoDB" id="10054259at2759"/>
<feature type="coiled-coil region" evidence="12">
    <location>
        <begin position="190"/>
        <end position="235"/>
    </location>
</feature>
<evidence type="ECO:0000256" key="12">
    <source>
        <dbReference type="SAM" id="Coils"/>
    </source>
</evidence>
<comment type="subcellular location">
    <subcellularLocation>
        <location evidence="11">Cytoplasm</location>
        <location evidence="11">Cytoskeleton</location>
        <location evidence="11">Cilium axoneme</location>
    </subcellularLocation>
    <subcellularLocation>
        <location evidence="1">Cytoplasm</location>
        <location evidence="1">Cytoskeleton</location>
        <location evidence="1">Flagellum axoneme</location>
    </subcellularLocation>
</comment>
<gene>
    <name evidence="13" type="ORF">SKAU_G00122970</name>
</gene>
<organism evidence="13 14">
    <name type="scientific">Synaphobranchus kaupii</name>
    <name type="common">Kaup's arrowtooth eel</name>
    <dbReference type="NCBI Taxonomy" id="118154"/>
    <lineage>
        <taxon>Eukaryota</taxon>
        <taxon>Metazoa</taxon>
        <taxon>Chordata</taxon>
        <taxon>Craniata</taxon>
        <taxon>Vertebrata</taxon>
        <taxon>Euteleostomi</taxon>
        <taxon>Actinopterygii</taxon>
        <taxon>Neopterygii</taxon>
        <taxon>Teleostei</taxon>
        <taxon>Anguilliformes</taxon>
        <taxon>Synaphobranchidae</taxon>
        <taxon>Synaphobranchus</taxon>
    </lineage>
</organism>
<sequence length="343" mass="39541">MWRRELFRKQEEMVEEIEALLGTRLERVIESCSEALSITLQCLADREKYVGSERDRVESELLKERELMERVITLLHSTLKQTNEQIRLNRSAKYFLERDLQDNIQAEQLDNFCCVLNKTPPKVVCAEGPDLTPPGATVSPEEWNDFTNMKVCKVEQERKNSVSLRTRTESMLEQMAADLRRQRQATEAAIKKNIQDNRKAKEQMEESLAKLLADTESLERNMSSLQEAIEAKQGLLNVAQVQLAVRSQRPGIEQCQDAAQIKLLAMVQELSTYIGRLSEGLCHVEVEFRTLNRSQVFLEEQIQIKSYALEVDEATYTQLFQQKANVFTFCKGPRQDVDIYASK</sequence>
<comment type="function">
    <text evidence="9">Microtubule inner protein (MIP) part of the dynein-decorated doublet microtubules (DMTs) in cilia and flagellar axoneme. Forms filamentous polymers in the walls of ciliary and flagellar microtubules.</text>
</comment>
<keyword evidence="14" id="KW-1185">Reference proteome</keyword>
<dbReference type="GO" id="GO:0060271">
    <property type="term" value="P:cilium assembly"/>
    <property type="evidence" value="ECO:0007669"/>
    <property type="project" value="UniProtKB-UniRule"/>
</dbReference>
<dbReference type="PANTHER" id="PTHR19960">
    <property type="entry name" value="TEKTIN"/>
    <property type="match status" value="1"/>
</dbReference>
<comment type="subunit">
    <text evidence="10">Microtubule inner protein component of sperm flagellar doublet microtubules.</text>
</comment>
<evidence type="ECO:0000256" key="6">
    <source>
        <dbReference type="ARBA" id="ARBA00023069"/>
    </source>
</evidence>
<keyword evidence="7" id="KW-0206">Cytoskeleton</keyword>
<dbReference type="InterPro" id="IPR000435">
    <property type="entry name" value="Tektins"/>
</dbReference>
<evidence type="ECO:0000313" key="14">
    <source>
        <dbReference type="Proteomes" id="UP001152622"/>
    </source>
</evidence>
<evidence type="ECO:0000256" key="1">
    <source>
        <dbReference type="ARBA" id="ARBA00004611"/>
    </source>
</evidence>
<dbReference type="PANTHER" id="PTHR19960:SF25">
    <property type="entry name" value="TEKTIN-1"/>
    <property type="match status" value="1"/>
</dbReference>
<dbReference type="GO" id="GO:0060294">
    <property type="term" value="P:cilium movement involved in cell motility"/>
    <property type="evidence" value="ECO:0007669"/>
    <property type="project" value="UniProtKB-UniRule"/>
</dbReference>
<dbReference type="GO" id="GO:0005634">
    <property type="term" value="C:nucleus"/>
    <property type="evidence" value="ECO:0007669"/>
    <property type="project" value="TreeGrafter"/>
</dbReference>
<keyword evidence="3" id="KW-0963">Cytoplasm</keyword>
<keyword evidence="5 12" id="KW-0175">Coiled coil</keyword>
<dbReference type="InterPro" id="IPR048256">
    <property type="entry name" value="Tektin-like"/>
</dbReference>